<evidence type="ECO:0000259" key="1">
    <source>
        <dbReference type="Pfam" id="PF07796"/>
    </source>
</evidence>
<sequence length="211" mass="24546">MEKKILIACAMQQDEIEKYRKQLNITYPVVYLQRGLHRNPFVLRNLLQQEIDRHQDVDIILLTYGLCGRGTEGIVSWNTELVMPRFHDCIHQLLENHVDKNSLYATRAWTIDKESIGGQCRTILAAYGRERGMEVLDTIYGGYEKITLIDTQSYDIKKTKDGLKRPAELLNKKLAVEPSDCNIIRKLLSGKWDCNFVHLEKGERVTERHFI</sequence>
<evidence type="ECO:0000313" key="3">
    <source>
        <dbReference type="EMBL" id="MCU6716924.1"/>
    </source>
</evidence>
<dbReference type="Pfam" id="PF07796">
    <property type="entry name" value="DUF1638"/>
    <property type="match status" value="1"/>
</dbReference>
<dbReference type="EMBL" id="JAJEQW010000004">
    <property type="protein sequence ID" value="MCC2241706.1"/>
    <property type="molecule type" value="Genomic_DNA"/>
</dbReference>
<dbReference type="Proteomes" id="UP001209666">
    <property type="component" value="Unassembled WGS sequence"/>
</dbReference>
<feature type="domain" description="DUF1638" evidence="1">
    <location>
        <begin position="32"/>
        <end position="188"/>
    </location>
</feature>
<evidence type="ECO:0000313" key="2">
    <source>
        <dbReference type="EMBL" id="MCC2241706.1"/>
    </source>
</evidence>
<reference evidence="3" key="3">
    <citation type="submission" date="2022-09" db="EMBL/GenBank/DDBJ databases">
        <authorList>
            <person name="Hitch T.C.A."/>
        </authorList>
    </citation>
    <scope>NUCLEOTIDE SEQUENCE</scope>
    <source>
        <strain evidence="3">Sanger_19</strain>
    </source>
</reference>
<proteinExistence type="predicted"/>
<gene>
    <name evidence="2" type="ORF">LKD47_05220</name>
    <name evidence="3" type="ORF">OCV43_06495</name>
</gene>
<reference evidence="2" key="2">
    <citation type="submission" date="2021-10" db="EMBL/GenBank/DDBJ databases">
        <title>Anaerobic single-cell dispensing facilitates the cultivation of human gut bacteria.</title>
        <authorList>
            <person name="Afrizal A."/>
        </authorList>
    </citation>
    <scope>NUCLEOTIDE SEQUENCE</scope>
    <source>
        <strain evidence="2">CLA-AA-H204</strain>
    </source>
</reference>
<dbReference type="InterPro" id="IPR012437">
    <property type="entry name" value="DUF1638"/>
</dbReference>
<dbReference type="AlphaFoldDB" id="A0AAW4WGE3"/>
<evidence type="ECO:0000313" key="4">
    <source>
        <dbReference type="Proteomes" id="UP001198893"/>
    </source>
</evidence>
<organism evidence="2 4">
    <name type="scientific">Roseburia amylophila</name>
    <dbReference type="NCBI Taxonomy" id="2981794"/>
    <lineage>
        <taxon>Bacteria</taxon>
        <taxon>Bacillati</taxon>
        <taxon>Bacillota</taxon>
        <taxon>Clostridia</taxon>
        <taxon>Lachnospirales</taxon>
        <taxon>Lachnospiraceae</taxon>
        <taxon>Roseburia</taxon>
    </lineage>
</organism>
<keyword evidence="5" id="KW-1185">Reference proteome</keyword>
<reference evidence="3 5" key="1">
    <citation type="journal article" date="2021" name="ISME Commun">
        <title>Automated analysis of genomic sequences facilitates high-throughput and comprehensive description of bacteria.</title>
        <authorList>
            <person name="Hitch T.C.A."/>
        </authorList>
    </citation>
    <scope>NUCLEOTIDE SEQUENCE [LARGE SCALE GENOMIC DNA]</scope>
    <source>
        <strain evidence="3 5">Sanger_19</strain>
    </source>
</reference>
<dbReference type="Proteomes" id="UP001198893">
    <property type="component" value="Unassembled WGS sequence"/>
</dbReference>
<evidence type="ECO:0000313" key="5">
    <source>
        <dbReference type="Proteomes" id="UP001209666"/>
    </source>
</evidence>
<accession>A0AAW4WGE3</accession>
<comment type="caution">
    <text evidence="2">The sequence shown here is derived from an EMBL/GenBank/DDBJ whole genome shotgun (WGS) entry which is preliminary data.</text>
</comment>
<dbReference type="EMBL" id="JAOQKI010000008">
    <property type="protein sequence ID" value="MCU6716924.1"/>
    <property type="molecule type" value="Genomic_DNA"/>
</dbReference>
<protein>
    <submittedName>
        <fullName evidence="2">DUF1638 domain-containing protein</fullName>
    </submittedName>
</protein>
<dbReference type="RefSeq" id="WP_227700864.1">
    <property type="nucleotide sequence ID" value="NZ_JAJEQW010000004.1"/>
</dbReference>
<name>A0AAW4WGE3_9FIRM</name>